<accession>A0ABR9QJE7</accession>
<reference evidence="1 2" key="1">
    <citation type="submission" date="2020-10" db="EMBL/GenBank/DDBJ databases">
        <title>Bacillus sp. HD4P25, an endophyte from a halophyte.</title>
        <authorList>
            <person name="Sun J.-Q."/>
        </authorList>
    </citation>
    <scope>NUCLEOTIDE SEQUENCE [LARGE SCALE GENOMIC DNA]</scope>
    <source>
        <strain evidence="1 2">YIM 93174</strain>
    </source>
</reference>
<keyword evidence="2" id="KW-1185">Reference proteome</keyword>
<evidence type="ECO:0000313" key="2">
    <source>
        <dbReference type="Proteomes" id="UP001516662"/>
    </source>
</evidence>
<name>A0ABR9QJE7_9BACI</name>
<proteinExistence type="predicted"/>
<gene>
    <name evidence="1" type="ORF">IMZ08_10755</name>
</gene>
<protein>
    <submittedName>
        <fullName evidence="1">Uncharacterized protein</fullName>
    </submittedName>
</protein>
<dbReference type="EMBL" id="JADCLJ010000020">
    <property type="protein sequence ID" value="MBE4908536.1"/>
    <property type="molecule type" value="Genomic_DNA"/>
</dbReference>
<evidence type="ECO:0000313" key="1">
    <source>
        <dbReference type="EMBL" id="MBE4908536.1"/>
    </source>
</evidence>
<dbReference type="Proteomes" id="UP001516662">
    <property type="component" value="Unassembled WGS sequence"/>
</dbReference>
<dbReference type="RefSeq" id="WP_193536321.1">
    <property type="nucleotide sequence ID" value="NZ_JADCLJ010000020.1"/>
</dbReference>
<sequence>MEKKEHAENQVMFITNSAYDELHKKKKHETEYAEEMFYKYDCQDEDC</sequence>
<comment type="caution">
    <text evidence="1">The sequence shown here is derived from an EMBL/GenBank/DDBJ whole genome shotgun (WGS) entry which is preliminary data.</text>
</comment>
<organism evidence="1 2">
    <name type="scientific">Litchfieldia luteola</name>
    <dbReference type="NCBI Taxonomy" id="682179"/>
    <lineage>
        <taxon>Bacteria</taxon>
        <taxon>Bacillati</taxon>
        <taxon>Bacillota</taxon>
        <taxon>Bacilli</taxon>
        <taxon>Bacillales</taxon>
        <taxon>Bacillaceae</taxon>
        <taxon>Litchfieldia</taxon>
    </lineage>
</organism>